<protein>
    <submittedName>
        <fullName evidence="2">Uncharacterized protein</fullName>
    </submittedName>
</protein>
<feature type="compositionally biased region" description="Low complexity" evidence="1">
    <location>
        <begin position="367"/>
        <end position="406"/>
    </location>
</feature>
<gene>
    <name evidence="2" type="ORF">IFR04_000331</name>
</gene>
<keyword evidence="3" id="KW-1185">Reference proteome</keyword>
<accession>A0A8H7WKB9</accession>
<evidence type="ECO:0000313" key="3">
    <source>
        <dbReference type="Proteomes" id="UP000664132"/>
    </source>
</evidence>
<feature type="region of interest" description="Disordered" evidence="1">
    <location>
        <begin position="430"/>
        <end position="455"/>
    </location>
</feature>
<evidence type="ECO:0000313" key="2">
    <source>
        <dbReference type="EMBL" id="KAG4426449.1"/>
    </source>
</evidence>
<feature type="region of interest" description="Disordered" evidence="1">
    <location>
        <begin position="605"/>
        <end position="649"/>
    </location>
</feature>
<sequence length="750" mass="83396">MNSSHHSNLRKGESEPVISGSNTKIKYSNEAQAAVKNGGGNARALRIAAKRRDAIATAYPFTVATIGFCDAYIYRRGILCYTLDDRIRILDLHRSAQEEFVVSIPGLLTQALSDISENNRGHFTCLYYSDGILSCLYDASDEDSPAWMIAFHIKSKRILVTHELESTDKIFVRHNSQYLYYGTHSELGTDGYKKWVIYGYEYKTRKWFDHKIHLPDMVGSEIGLTICFELYRNSFYALSNQTSFEVEEIDWTSFYHCIRFPLSSPCTDLLEKTVNKSMWRRQHQEGPIDDRWTSLSLDEDESTGELRIVEARKEWYLGCSKSQRTYYTTDIVFPPPKNETDDLSTLPDTSSQDENFVLPTTSSWVPAASEPSTSAQASSSTATSTATASSSSTAATASTVETATSEPDQQDISELPNIPLLRLLRKDDHPHHINAPNRLPERTHPGNDGSTKPTHTLAKSRIRTYFTSCSTHLDLVDDPHPDDWQGKQRLRLRAGTRKLGPVLLDPVTNLIRAPNPDLNIALEEMYRVPPISYWPKAQNLLDADEHIDAIYKLLNPPSHLGNVEGTADERSLVYVTGGSDQPKALIFVGFDPSINLAGVKQWGGLPKQHPMKQTDGLSKVSSKKQKGVGEGPHIDGRASGYDSPSASGEWVEGMEGQQVGEYVDVEEAHRTVSIDVKGKGKAVASPSGPTVHVTSGYSTIDVSESDAAYDGRGVAGRRSWVWREGAMYRDIGLGLNFGMDRPKERSGEMV</sequence>
<dbReference type="Proteomes" id="UP000664132">
    <property type="component" value="Unassembled WGS sequence"/>
</dbReference>
<reference evidence="2" key="1">
    <citation type="submission" date="2021-02" db="EMBL/GenBank/DDBJ databases">
        <title>Genome sequence Cadophora malorum strain M34.</title>
        <authorList>
            <person name="Stefanovic E."/>
            <person name="Vu D."/>
            <person name="Scully C."/>
            <person name="Dijksterhuis J."/>
            <person name="Roader J."/>
            <person name="Houbraken J."/>
        </authorList>
    </citation>
    <scope>NUCLEOTIDE SEQUENCE</scope>
    <source>
        <strain evidence="2">M34</strain>
    </source>
</reference>
<feature type="region of interest" description="Disordered" evidence="1">
    <location>
        <begin position="330"/>
        <end position="414"/>
    </location>
</feature>
<feature type="compositionally biased region" description="Polar residues" evidence="1">
    <location>
        <begin position="346"/>
        <end position="364"/>
    </location>
</feature>
<dbReference type="OrthoDB" id="5359231at2759"/>
<evidence type="ECO:0000256" key="1">
    <source>
        <dbReference type="SAM" id="MobiDB-lite"/>
    </source>
</evidence>
<dbReference type="AlphaFoldDB" id="A0A8H7WKB9"/>
<comment type="caution">
    <text evidence="2">The sequence shown here is derived from an EMBL/GenBank/DDBJ whole genome shotgun (WGS) entry which is preliminary data.</text>
</comment>
<organism evidence="2 3">
    <name type="scientific">Cadophora malorum</name>
    <dbReference type="NCBI Taxonomy" id="108018"/>
    <lineage>
        <taxon>Eukaryota</taxon>
        <taxon>Fungi</taxon>
        <taxon>Dikarya</taxon>
        <taxon>Ascomycota</taxon>
        <taxon>Pezizomycotina</taxon>
        <taxon>Leotiomycetes</taxon>
        <taxon>Helotiales</taxon>
        <taxon>Ploettnerulaceae</taxon>
        <taxon>Cadophora</taxon>
    </lineage>
</organism>
<dbReference type="EMBL" id="JAFJYH010000002">
    <property type="protein sequence ID" value="KAG4426449.1"/>
    <property type="molecule type" value="Genomic_DNA"/>
</dbReference>
<feature type="region of interest" description="Disordered" evidence="1">
    <location>
        <begin position="1"/>
        <end position="21"/>
    </location>
</feature>
<name>A0A8H7WKB9_9HELO</name>
<proteinExistence type="predicted"/>